<dbReference type="PROSITE" id="PS50885">
    <property type="entry name" value="HAMP"/>
    <property type="match status" value="1"/>
</dbReference>
<dbReference type="Pfam" id="PF12729">
    <property type="entry name" value="4HB_MCP_1"/>
    <property type="match status" value="1"/>
</dbReference>
<keyword evidence="10" id="KW-1185">Reference proteome</keyword>
<dbReference type="PANTHER" id="PTHR32089:SF112">
    <property type="entry name" value="LYSOZYME-LIKE PROTEIN-RELATED"/>
    <property type="match status" value="1"/>
</dbReference>
<dbReference type="PANTHER" id="PTHR32089">
    <property type="entry name" value="METHYL-ACCEPTING CHEMOTAXIS PROTEIN MCPB"/>
    <property type="match status" value="1"/>
</dbReference>
<organism evidence="9 10">
    <name type="scientific">Actinoplanes oblitus</name>
    <dbReference type="NCBI Taxonomy" id="3040509"/>
    <lineage>
        <taxon>Bacteria</taxon>
        <taxon>Bacillati</taxon>
        <taxon>Actinomycetota</taxon>
        <taxon>Actinomycetes</taxon>
        <taxon>Micromonosporales</taxon>
        <taxon>Micromonosporaceae</taxon>
        <taxon>Actinoplanes</taxon>
    </lineage>
</organism>
<dbReference type="PROSITE" id="PS51257">
    <property type="entry name" value="PROKAR_LIPOPROTEIN"/>
    <property type="match status" value="1"/>
</dbReference>
<keyword evidence="2 6" id="KW-1133">Transmembrane helix</keyword>
<evidence type="ECO:0000256" key="5">
    <source>
        <dbReference type="PROSITE-ProRule" id="PRU00284"/>
    </source>
</evidence>
<dbReference type="SMART" id="SM00304">
    <property type="entry name" value="HAMP"/>
    <property type="match status" value="2"/>
</dbReference>
<dbReference type="PRINTS" id="PR00260">
    <property type="entry name" value="CHEMTRNSDUCR"/>
</dbReference>
<evidence type="ECO:0000256" key="2">
    <source>
        <dbReference type="ARBA" id="ARBA00022989"/>
    </source>
</evidence>
<dbReference type="Pfam" id="PF00672">
    <property type="entry name" value="HAMP"/>
    <property type="match status" value="1"/>
</dbReference>
<dbReference type="Pfam" id="PF00015">
    <property type="entry name" value="MCPsignal"/>
    <property type="match status" value="1"/>
</dbReference>
<name>A0ABY8W8I8_9ACTN</name>
<dbReference type="InterPro" id="IPR004090">
    <property type="entry name" value="Chemotax_Me-accpt_rcpt"/>
</dbReference>
<sequence length="533" mass="55565">MSSSRSFRQRLADLPLSVKMLTSVVSVAAACAVVILIAVGGLRLVENKSNAVYGHGVVPIQHLASVHEDVLRVRMLALNYYMSDAAYRAKEDAEMKERTAAVDEAWEKYLPLSADAATATALKANFDKFNELRTGKMMPAALDGRLQDFWDSWNAGTELYTQLDQEFATLEKAHADSAVQANREVSDARGSVTRQVLVIGVLGLLLGLAIALLAVRAVVTPVRRVTAVLQSVAAGDLTRDAGVDSRDEVGQMAAALNQATASMRDAVTMINGSAATVLASSRNLNSVNDHLSAGADTAAGRAAAAQQAAEDVARLVSTLSAAAEQMGVSIREIATNASDAAGVAGEAVSVAHETSTIVGKLGESSAEIGNVIKLITSIAEQTNLLALNATIEAARAGDMGKGFAVVAGEVKELAQETAKATETIGQRVEMIQSDTNSAVAAIERISEVIVRISDYQTTIASAVEEQTATTAEISRSVAEAATGAEEIARNISEVAQAAGDTTAGVASSRSAAQHLAGMADELTGAVRRFEVSR</sequence>
<keyword evidence="1 6" id="KW-0812">Transmembrane</keyword>
<proteinExistence type="inferred from homology"/>
<evidence type="ECO:0000259" key="8">
    <source>
        <dbReference type="PROSITE" id="PS50885"/>
    </source>
</evidence>
<dbReference type="SMART" id="SM00283">
    <property type="entry name" value="MA"/>
    <property type="match status" value="1"/>
</dbReference>
<evidence type="ECO:0000256" key="6">
    <source>
        <dbReference type="SAM" id="Phobius"/>
    </source>
</evidence>
<feature type="domain" description="Methyl-accepting transducer" evidence="7">
    <location>
        <begin position="280"/>
        <end position="502"/>
    </location>
</feature>
<dbReference type="EMBL" id="CP126980">
    <property type="protein sequence ID" value="WIM93983.1"/>
    <property type="molecule type" value="Genomic_DNA"/>
</dbReference>
<evidence type="ECO:0000259" key="7">
    <source>
        <dbReference type="PROSITE" id="PS50111"/>
    </source>
</evidence>
<keyword evidence="6" id="KW-0472">Membrane</keyword>
<keyword evidence="3 5" id="KW-0807">Transducer</keyword>
<evidence type="ECO:0000313" key="10">
    <source>
        <dbReference type="Proteomes" id="UP001240150"/>
    </source>
</evidence>
<accession>A0ABY8W8I8</accession>
<evidence type="ECO:0000256" key="4">
    <source>
        <dbReference type="ARBA" id="ARBA00029447"/>
    </source>
</evidence>
<dbReference type="InterPro" id="IPR024478">
    <property type="entry name" value="HlyB_4HB_MCP"/>
</dbReference>
<evidence type="ECO:0000256" key="3">
    <source>
        <dbReference type="ARBA" id="ARBA00023224"/>
    </source>
</evidence>
<dbReference type="CDD" id="cd06225">
    <property type="entry name" value="HAMP"/>
    <property type="match status" value="1"/>
</dbReference>
<protein>
    <submittedName>
        <fullName evidence="9">Methyl-accepting chemotaxis protein</fullName>
    </submittedName>
</protein>
<dbReference type="RefSeq" id="WP_284915186.1">
    <property type="nucleotide sequence ID" value="NZ_CP126980.1"/>
</dbReference>
<dbReference type="SUPFAM" id="SSF58104">
    <property type="entry name" value="Methyl-accepting chemotaxis protein (MCP) signaling domain"/>
    <property type="match status" value="1"/>
</dbReference>
<dbReference type="Proteomes" id="UP001240150">
    <property type="component" value="Chromosome"/>
</dbReference>
<feature type="transmembrane region" description="Helical" evidence="6">
    <location>
        <begin position="20"/>
        <end position="45"/>
    </location>
</feature>
<feature type="transmembrane region" description="Helical" evidence="6">
    <location>
        <begin position="196"/>
        <end position="219"/>
    </location>
</feature>
<dbReference type="InterPro" id="IPR003660">
    <property type="entry name" value="HAMP_dom"/>
</dbReference>
<gene>
    <name evidence="9" type="ORF">ACTOB_005981</name>
</gene>
<dbReference type="Gene3D" id="1.10.287.950">
    <property type="entry name" value="Methyl-accepting chemotaxis protein"/>
    <property type="match status" value="1"/>
</dbReference>
<dbReference type="PROSITE" id="PS50111">
    <property type="entry name" value="CHEMOTAXIS_TRANSDUC_2"/>
    <property type="match status" value="1"/>
</dbReference>
<evidence type="ECO:0000313" key="9">
    <source>
        <dbReference type="EMBL" id="WIM93983.1"/>
    </source>
</evidence>
<comment type="similarity">
    <text evidence="4">Belongs to the methyl-accepting chemotaxis (MCP) protein family.</text>
</comment>
<dbReference type="InterPro" id="IPR004089">
    <property type="entry name" value="MCPsignal_dom"/>
</dbReference>
<reference evidence="9 10" key="1">
    <citation type="submission" date="2023-06" db="EMBL/GenBank/DDBJ databases">
        <authorList>
            <person name="Yushchuk O."/>
            <person name="Binda E."/>
            <person name="Ruckert-Reed C."/>
            <person name="Fedorenko V."/>
            <person name="Kalinowski J."/>
            <person name="Marinelli F."/>
        </authorList>
    </citation>
    <scope>NUCLEOTIDE SEQUENCE [LARGE SCALE GENOMIC DNA]</scope>
    <source>
        <strain evidence="9 10">NRRL 3884</strain>
    </source>
</reference>
<feature type="domain" description="HAMP" evidence="8">
    <location>
        <begin position="216"/>
        <end position="268"/>
    </location>
</feature>
<evidence type="ECO:0000256" key="1">
    <source>
        <dbReference type="ARBA" id="ARBA00022692"/>
    </source>
</evidence>